<keyword evidence="2" id="KW-1185">Reference proteome</keyword>
<protein>
    <submittedName>
        <fullName evidence="3">Uncharacterized protein LOC129926883</fullName>
    </submittedName>
</protein>
<evidence type="ECO:0000313" key="3">
    <source>
        <dbReference type="RefSeq" id="XP_055889333.1"/>
    </source>
</evidence>
<evidence type="ECO:0000313" key="2">
    <source>
        <dbReference type="Proteomes" id="UP001165740"/>
    </source>
</evidence>
<accession>A0A9W3AQ35</accession>
<sequence length="141" mass="15412">MPPKKSKPQFYIEEGGVNLQINIRTGLNDYEGETTETCSSSSSSCHEDKVCQKGERYRIKRNANAQPEKEEVKVQAPVENEQRPQVKAQAPVENEQRPDSGVLTGYFVASMSSDAGGISSEKGPAVEQVVNTAKPATNLKK</sequence>
<dbReference type="RefSeq" id="XP_055889333.1">
    <property type="nucleotide sequence ID" value="XM_056033358.1"/>
</dbReference>
<organism evidence="2 3">
    <name type="scientific">Biomphalaria glabrata</name>
    <name type="common">Bloodfluke planorb</name>
    <name type="synonym">Freshwater snail</name>
    <dbReference type="NCBI Taxonomy" id="6526"/>
    <lineage>
        <taxon>Eukaryota</taxon>
        <taxon>Metazoa</taxon>
        <taxon>Spiralia</taxon>
        <taxon>Lophotrochozoa</taxon>
        <taxon>Mollusca</taxon>
        <taxon>Gastropoda</taxon>
        <taxon>Heterobranchia</taxon>
        <taxon>Euthyneura</taxon>
        <taxon>Panpulmonata</taxon>
        <taxon>Hygrophila</taxon>
        <taxon>Lymnaeoidea</taxon>
        <taxon>Planorbidae</taxon>
        <taxon>Biomphalaria</taxon>
    </lineage>
</organism>
<name>A0A9W3AQ35_BIOGL</name>
<reference evidence="3" key="1">
    <citation type="submission" date="2025-08" db="UniProtKB">
        <authorList>
            <consortium name="RefSeq"/>
        </authorList>
    </citation>
    <scope>IDENTIFICATION</scope>
</reference>
<dbReference type="GeneID" id="129926883"/>
<evidence type="ECO:0000256" key="1">
    <source>
        <dbReference type="SAM" id="MobiDB-lite"/>
    </source>
</evidence>
<dbReference type="Proteomes" id="UP001165740">
    <property type="component" value="Chromosome 6"/>
</dbReference>
<proteinExistence type="predicted"/>
<gene>
    <name evidence="3" type="primary">LOC129926883</name>
</gene>
<dbReference type="AlphaFoldDB" id="A0A9W3AQ35"/>
<feature type="region of interest" description="Disordered" evidence="1">
    <location>
        <begin position="32"/>
        <end position="51"/>
    </location>
</feature>
<feature type="compositionally biased region" description="Low complexity" evidence="1">
    <location>
        <begin position="35"/>
        <end position="44"/>
    </location>
</feature>
<feature type="region of interest" description="Disordered" evidence="1">
    <location>
        <begin position="61"/>
        <end position="100"/>
    </location>
</feature>